<accession>A0AAW2IGQ1</accession>
<comment type="subunit">
    <text evidence="1">Self-associates forming complexes of several hundred monomers.</text>
</comment>
<evidence type="ECO:0000256" key="1">
    <source>
        <dbReference type="ARBA" id="ARBA00011764"/>
    </source>
</evidence>
<dbReference type="EMBL" id="JARGDH010000001">
    <property type="protein sequence ID" value="KAL0281237.1"/>
    <property type="molecule type" value="Genomic_DNA"/>
</dbReference>
<name>A0AAW2IGQ1_9NEOP</name>
<organism evidence="7">
    <name type="scientific">Menopon gallinae</name>
    <name type="common">poultry shaft louse</name>
    <dbReference type="NCBI Taxonomy" id="328185"/>
    <lineage>
        <taxon>Eukaryota</taxon>
        <taxon>Metazoa</taxon>
        <taxon>Ecdysozoa</taxon>
        <taxon>Arthropoda</taxon>
        <taxon>Hexapoda</taxon>
        <taxon>Insecta</taxon>
        <taxon>Pterygota</taxon>
        <taxon>Neoptera</taxon>
        <taxon>Paraneoptera</taxon>
        <taxon>Psocodea</taxon>
        <taxon>Troctomorpha</taxon>
        <taxon>Phthiraptera</taxon>
        <taxon>Amblycera</taxon>
        <taxon>Menoponidae</taxon>
        <taxon>Menopon</taxon>
    </lineage>
</organism>
<dbReference type="InterPro" id="IPR028002">
    <property type="entry name" value="Myb_DNA-bind_5"/>
</dbReference>
<evidence type="ECO:0000256" key="5">
    <source>
        <dbReference type="ARBA" id="ARBA00025466"/>
    </source>
</evidence>
<comment type="caution">
    <text evidence="7">The sequence shown here is derived from an EMBL/GenBank/DDBJ whole genome shotgun (WGS) entry which is preliminary data.</text>
</comment>
<evidence type="ECO:0000256" key="4">
    <source>
        <dbReference type="ARBA" id="ARBA00023163"/>
    </source>
</evidence>
<comment type="function">
    <text evidence="5">Involved in transvection phenomena (= synapsis-dependent gene expression), where the synaptic pairing of chromosomes carrying genes with which zeste interacts influences the expression of these genes. Zeste binds to DNA and stimulates transcription from a nearby promoter.</text>
</comment>
<protein>
    <recommendedName>
        <fullName evidence="2">Regulatory protein zeste</fullName>
    </recommendedName>
</protein>
<feature type="domain" description="Myb/SANT-like DNA-binding" evidence="6">
    <location>
        <begin position="160"/>
        <end position="230"/>
    </location>
</feature>
<dbReference type="Pfam" id="PF13873">
    <property type="entry name" value="Myb_DNA-bind_5"/>
    <property type="match status" value="1"/>
</dbReference>
<dbReference type="AlphaFoldDB" id="A0AAW2IGQ1"/>
<sequence length="290" mass="33457">MLSLNKDNMKDMDRQLSSNEIEKVLELQNSTLLRRLPGFTYPEFGFGHNLSMIPPEEADVTIDSGQPNMEGMIEQQKMLQNLLKHYQKSLLVDNQWLNSKHLFDMKYKKRYGLTGEANDSVAEKRSDEIEKIKENTSLEDVKTKSKSKKDEDGKVFSKQRKTNFTSKEVETLLDCVRKKKEVILFGVAGGRGWAKAWQDIAKVVTKAEGIQRSEGDVRKKWTYLKWEAKNTSKPGRDPVSKQVLNILTSRDREVQEAMNLRNLNDRFQEDGESNLILFHFPPTVLTFRPG</sequence>
<reference evidence="7" key="1">
    <citation type="journal article" date="2024" name="Gigascience">
        <title>Chromosome-level genome of the poultry shaft louse Menopon gallinae provides insight into the host-switching and adaptive evolution of parasitic lice.</title>
        <authorList>
            <person name="Xu Y."/>
            <person name="Ma L."/>
            <person name="Liu S."/>
            <person name="Liang Y."/>
            <person name="Liu Q."/>
            <person name="He Z."/>
            <person name="Tian L."/>
            <person name="Duan Y."/>
            <person name="Cai W."/>
            <person name="Li H."/>
            <person name="Song F."/>
        </authorList>
    </citation>
    <scope>NUCLEOTIDE SEQUENCE</scope>
    <source>
        <strain evidence="7">Cailab_2023a</strain>
    </source>
</reference>
<gene>
    <name evidence="7" type="ORF">PYX00_002286</name>
</gene>
<evidence type="ECO:0000259" key="6">
    <source>
        <dbReference type="Pfam" id="PF13873"/>
    </source>
</evidence>
<evidence type="ECO:0000313" key="7">
    <source>
        <dbReference type="EMBL" id="KAL0281237.1"/>
    </source>
</evidence>
<keyword evidence="3" id="KW-0805">Transcription regulation</keyword>
<evidence type="ECO:0000256" key="3">
    <source>
        <dbReference type="ARBA" id="ARBA00023015"/>
    </source>
</evidence>
<evidence type="ECO:0000256" key="2">
    <source>
        <dbReference type="ARBA" id="ARBA00016807"/>
    </source>
</evidence>
<keyword evidence="4" id="KW-0804">Transcription</keyword>
<proteinExistence type="predicted"/>